<accession>A0A3D9HVP3</accession>
<protein>
    <submittedName>
        <fullName evidence="2">Hemerythrin HHE cation binding domain-containing protein</fullName>
    </submittedName>
</protein>
<dbReference type="AlphaFoldDB" id="A0A3D9HVP3"/>
<feature type="domain" description="Hemerythrin-like" evidence="1">
    <location>
        <begin position="21"/>
        <end position="157"/>
    </location>
</feature>
<sequence length="181" mass="21090">MTNMNIVKPSSHAVRQNLIEPLDLFREDHARHMKICDALVERVEDFASGNEPAMLLSAMSFFRDELPRHIRDEEDSLFPLLERHEDYAPQIRKVIKQLRKEHEFDDDLVSFILSDLEVLARGHSLPNPTRLVINIRAFSEGLRRHSNWEEAVVLPLADQYLSREEKLELQSNMAARRIAPN</sequence>
<gene>
    <name evidence="2" type="ORF">DFP90_101375</name>
</gene>
<evidence type="ECO:0000313" key="3">
    <source>
        <dbReference type="Proteomes" id="UP000256845"/>
    </source>
</evidence>
<dbReference type="InterPro" id="IPR012312">
    <property type="entry name" value="Hemerythrin-like"/>
</dbReference>
<dbReference type="OrthoDB" id="7280286at2"/>
<proteinExistence type="predicted"/>
<dbReference type="RefSeq" id="WP_115934710.1">
    <property type="nucleotide sequence ID" value="NZ_QRDW01000001.1"/>
</dbReference>
<comment type="caution">
    <text evidence="2">The sequence shown here is derived from an EMBL/GenBank/DDBJ whole genome shotgun (WGS) entry which is preliminary data.</text>
</comment>
<dbReference type="Gene3D" id="1.20.120.520">
    <property type="entry name" value="nmb1532 protein domain like"/>
    <property type="match status" value="1"/>
</dbReference>
<dbReference type="Proteomes" id="UP000256845">
    <property type="component" value="Unassembled WGS sequence"/>
</dbReference>
<organism evidence="2 3">
    <name type="scientific">Aestuariispira insulae</name>
    <dbReference type="NCBI Taxonomy" id="1461337"/>
    <lineage>
        <taxon>Bacteria</taxon>
        <taxon>Pseudomonadati</taxon>
        <taxon>Pseudomonadota</taxon>
        <taxon>Alphaproteobacteria</taxon>
        <taxon>Rhodospirillales</taxon>
        <taxon>Kiloniellaceae</taxon>
        <taxon>Aestuariispira</taxon>
    </lineage>
</organism>
<dbReference type="Pfam" id="PF01814">
    <property type="entry name" value="Hemerythrin"/>
    <property type="match status" value="1"/>
</dbReference>
<evidence type="ECO:0000313" key="2">
    <source>
        <dbReference type="EMBL" id="RED53584.1"/>
    </source>
</evidence>
<name>A0A3D9HVP3_9PROT</name>
<dbReference type="EMBL" id="QRDW01000001">
    <property type="protein sequence ID" value="RED53584.1"/>
    <property type="molecule type" value="Genomic_DNA"/>
</dbReference>
<reference evidence="2 3" key="1">
    <citation type="submission" date="2018-07" db="EMBL/GenBank/DDBJ databases">
        <title>Genomic Encyclopedia of Type Strains, Phase III (KMG-III): the genomes of soil and plant-associated and newly described type strains.</title>
        <authorList>
            <person name="Whitman W."/>
        </authorList>
    </citation>
    <scope>NUCLEOTIDE SEQUENCE [LARGE SCALE GENOMIC DNA]</scope>
    <source>
        <strain evidence="2 3">CECT 8488</strain>
    </source>
</reference>
<keyword evidence="3" id="KW-1185">Reference proteome</keyword>
<evidence type="ECO:0000259" key="1">
    <source>
        <dbReference type="Pfam" id="PF01814"/>
    </source>
</evidence>